<feature type="binding site" evidence="2">
    <location>
        <position position="42"/>
    </location>
    <ligand>
        <name>Mg(2+)</name>
        <dbReference type="ChEBI" id="CHEBI:18420"/>
        <label>2</label>
    </ligand>
</feature>
<dbReference type="OrthoDB" id="9802811at2"/>
<dbReference type="HAMAP" id="MF_02128">
    <property type="entry name" value="TMP_kinase"/>
    <property type="match status" value="1"/>
</dbReference>
<keyword evidence="6" id="KW-1185">Reference proteome</keyword>
<dbReference type="InterPro" id="IPR016188">
    <property type="entry name" value="PurM-like_N"/>
</dbReference>
<feature type="binding site" evidence="2">
    <location>
        <position position="26"/>
    </location>
    <ligand>
        <name>Mg(2+)</name>
        <dbReference type="ChEBI" id="CHEBI:18420"/>
        <label>3</label>
    </ligand>
</feature>
<keyword evidence="2" id="KW-0547">Nucleotide-binding</keyword>
<dbReference type="InterPro" id="IPR036921">
    <property type="entry name" value="PurM-like_N_sf"/>
</dbReference>
<feature type="domain" description="PurM-like C-terminal" evidence="4">
    <location>
        <begin position="144"/>
        <end position="242"/>
    </location>
</feature>
<comment type="similarity">
    <text evidence="2">Belongs to the thiamine-monophosphate kinase family.</text>
</comment>
<dbReference type="SUPFAM" id="SSF56042">
    <property type="entry name" value="PurM C-terminal domain-like"/>
    <property type="match status" value="1"/>
</dbReference>
<feature type="binding site" evidence="2">
    <location>
        <position position="243"/>
    </location>
    <ligand>
        <name>substrate</name>
    </ligand>
</feature>
<evidence type="ECO:0000259" key="3">
    <source>
        <dbReference type="Pfam" id="PF00586"/>
    </source>
</evidence>
<feature type="binding site" evidence="2">
    <location>
        <position position="202"/>
    </location>
    <ligand>
        <name>Mg(2+)</name>
        <dbReference type="ChEBI" id="CHEBI:18420"/>
        <label>5</label>
    </ligand>
</feature>
<dbReference type="GO" id="GO:0005524">
    <property type="term" value="F:ATP binding"/>
    <property type="evidence" value="ECO:0007669"/>
    <property type="project" value="UniProtKB-UniRule"/>
</dbReference>
<evidence type="ECO:0000256" key="1">
    <source>
        <dbReference type="ARBA" id="ARBA00022977"/>
    </source>
</evidence>
<feature type="binding site" evidence="2">
    <location>
        <position position="113"/>
    </location>
    <ligand>
        <name>Mg(2+)</name>
        <dbReference type="ChEBI" id="CHEBI:18420"/>
        <label>1</label>
    </ligand>
</feature>
<evidence type="ECO:0000313" key="5">
    <source>
        <dbReference type="EMBL" id="RVU06417.1"/>
    </source>
</evidence>
<feature type="binding site" evidence="2">
    <location>
        <position position="201"/>
    </location>
    <ligand>
        <name>ATP</name>
        <dbReference type="ChEBI" id="CHEBI:30616"/>
    </ligand>
</feature>
<name>A0A437N934_9SPHN</name>
<feature type="binding site" evidence="2">
    <location>
        <position position="40"/>
    </location>
    <ligand>
        <name>Mg(2+)</name>
        <dbReference type="ChEBI" id="CHEBI:18420"/>
        <label>4</label>
    </ligand>
</feature>
<evidence type="ECO:0000256" key="2">
    <source>
        <dbReference type="HAMAP-Rule" id="MF_02128"/>
    </source>
</evidence>
<dbReference type="AlphaFoldDB" id="A0A437N934"/>
<dbReference type="InterPro" id="IPR006283">
    <property type="entry name" value="ThiL-like"/>
</dbReference>
<feature type="binding site" evidence="2">
    <location>
        <position position="70"/>
    </location>
    <ligand>
        <name>Mg(2+)</name>
        <dbReference type="ChEBI" id="CHEBI:18420"/>
        <label>3</label>
    </ligand>
</feature>
<comment type="catalytic activity">
    <reaction evidence="2">
        <text>thiamine phosphate + ATP = thiamine diphosphate + ADP</text>
        <dbReference type="Rhea" id="RHEA:15913"/>
        <dbReference type="ChEBI" id="CHEBI:30616"/>
        <dbReference type="ChEBI" id="CHEBI:37575"/>
        <dbReference type="ChEBI" id="CHEBI:58937"/>
        <dbReference type="ChEBI" id="CHEBI:456216"/>
        <dbReference type="EC" id="2.7.4.16"/>
    </reaction>
</comment>
<feature type="binding site" evidence="2">
    <location>
        <begin position="112"/>
        <end position="113"/>
    </location>
    <ligand>
        <name>ATP</name>
        <dbReference type="ChEBI" id="CHEBI:30616"/>
    </ligand>
</feature>
<feature type="binding site" evidence="2">
    <location>
        <position position="42"/>
    </location>
    <ligand>
        <name>Mg(2+)</name>
        <dbReference type="ChEBI" id="CHEBI:18420"/>
        <label>1</label>
    </ligand>
</feature>
<dbReference type="RefSeq" id="WP_127707290.1">
    <property type="nucleotide sequence ID" value="NZ_SACO01000003.1"/>
</dbReference>
<dbReference type="Gene3D" id="3.90.650.10">
    <property type="entry name" value="PurM-like C-terminal domain"/>
    <property type="match status" value="1"/>
</dbReference>
<dbReference type="InterPro" id="IPR010918">
    <property type="entry name" value="PurM-like_C_dom"/>
</dbReference>
<keyword evidence="2 5" id="KW-0808">Transferase</keyword>
<dbReference type="GO" id="GO:0009030">
    <property type="term" value="F:thiamine-phosphate kinase activity"/>
    <property type="evidence" value="ECO:0007669"/>
    <property type="project" value="UniProtKB-UniRule"/>
</dbReference>
<dbReference type="EMBL" id="SACO01000003">
    <property type="protein sequence ID" value="RVU06417.1"/>
    <property type="molecule type" value="Genomic_DNA"/>
</dbReference>
<dbReference type="CDD" id="cd02194">
    <property type="entry name" value="ThiL"/>
    <property type="match status" value="1"/>
</dbReference>
<proteinExistence type="inferred from homology"/>
<dbReference type="GO" id="GO:0009229">
    <property type="term" value="P:thiamine diphosphate biosynthetic process"/>
    <property type="evidence" value="ECO:0007669"/>
    <property type="project" value="UniProtKB-UniRule"/>
</dbReference>
<sequence>MTGEFAFIEALRALARDPAARGLRDDAAVLPFGGELLVLTHDTMVAGHHFLPTQDPADVAWRLVATNISDLAAKGAQPVGVLLSYQLTGDEARFLEGLHQALAHYNVPLLGGDTVASSGAQVLGLTALGRASHRPVPARDGAHVGDGIYLSGPVGGAMMGFEALQAGSQDEALTLPYRRPQAHLAQGIALAPHVSAMMDVSDGLLLDAARLGKASGVTMALDSTAVPLAAPESRRADALRWGDDYQLLFTASGPLPVPAFRIGTVMAGDDPVLLDGAVPEGNLGYMH</sequence>
<dbReference type="Pfam" id="PF00586">
    <property type="entry name" value="AIRS"/>
    <property type="match status" value="1"/>
</dbReference>
<dbReference type="PIRSF" id="PIRSF005303">
    <property type="entry name" value="Thiam_monoph_kin"/>
    <property type="match status" value="1"/>
</dbReference>
<dbReference type="Gene3D" id="3.30.1330.10">
    <property type="entry name" value="PurM-like, N-terminal domain"/>
    <property type="match status" value="1"/>
</dbReference>
<dbReference type="Pfam" id="PF02769">
    <property type="entry name" value="AIRS_C"/>
    <property type="match status" value="1"/>
</dbReference>
<dbReference type="GO" id="GO:0009228">
    <property type="term" value="P:thiamine biosynthetic process"/>
    <property type="evidence" value="ECO:0007669"/>
    <property type="project" value="UniProtKB-KW"/>
</dbReference>
<dbReference type="PANTHER" id="PTHR30270">
    <property type="entry name" value="THIAMINE-MONOPHOSPHATE KINASE"/>
    <property type="match status" value="1"/>
</dbReference>
<comment type="miscellaneous">
    <text evidence="2">Reaction mechanism of ThiL seems to utilize a direct, inline transfer of the gamma-phosphate of ATP to TMP rather than a phosphorylated enzyme intermediate.</text>
</comment>
<dbReference type="NCBIfam" id="TIGR01379">
    <property type="entry name" value="thiL"/>
    <property type="match status" value="1"/>
</dbReference>
<feature type="domain" description="PurM-like N-terminal" evidence="3">
    <location>
        <begin position="25"/>
        <end position="130"/>
    </location>
</feature>
<evidence type="ECO:0000313" key="6">
    <source>
        <dbReference type="Proteomes" id="UP000282837"/>
    </source>
</evidence>
<keyword evidence="2 5" id="KW-0418">Kinase</keyword>
<comment type="caution">
    <text evidence="5">The sequence shown here is derived from an EMBL/GenBank/DDBJ whole genome shotgun (WGS) entry which is preliminary data.</text>
</comment>
<gene>
    <name evidence="2 5" type="primary">thiL</name>
    <name evidence="5" type="ORF">EOE18_06260</name>
</gene>
<feature type="binding site" evidence="2">
    <location>
        <position position="70"/>
    </location>
    <ligand>
        <name>Mg(2+)</name>
        <dbReference type="ChEBI" id="CHEBI:18420"/>
        <label>4</label>
    </ligand>
</feature>
<keyword evidence="2" id="KW-0479">Metal-binding</keyword>
<reference evidence="5 6" key="1">
    <citation type="submission" date="2019-01" db="EMBL/GenBank/DDBJ databases">
        <authorList>
            <person name="Chen W.-M."/>
        </authorList>
    </citation>
    <scope>NUCLEOTIDE SEQUENCE [LARGE SCALE GENOMIC DNA]</scope>
    <source>
        <strain evidence="5 6">FSY-9</strain>
    </source>
</reference>
<organism evidence="5 6">
    <name type="scientific">Novosphingobium umbonatum</name>
    <dbReference type="NCBI Taxonomy" id="1908524"/>
    <lineage>
        <taxon>Bacteria</taxon>
        <taxon>Pseudomonadati</taxon>
        <taxon>Pseudomonadota</taxon>
        <taxon>Alphaproteobacteria</taxon>
        <taxon>Sphingomonadales</taxon>
        <taxon>Sphingomonadaceae</taxon>
        <taxon>Novosphingobium</taxon>
    </lineage>
</organism>
<protein>
    <recommendedName>
        <fullName evidence="2">Thiamine-monophosphate kinase</fullName>
        <shortName evidence="2">TMP kinase</shortName>
        <shortName evidence="2">Thiamine-phosphate kinase</shortName>
        <ecNumber evidence="2">2.7.4.16</ecNumber>
    </recommendedName>
</protein>
<feature type="binding site" evidence="2">
    <location>
        <position position="49"/>
    </location>
    <ligand>
        <name>substrate</name>
    </ligand>
</feature>
<keyword evidence="1 2" id="KW-0784">Thiamine biosynthesis</keyword>
<dbReference type="UniPathway" id="UPA00060">
    <property type="reaction ID" value="UER00142"/>
</dbReference>
<accession>A0A437N934</accession>
<dbReference type="EC" id="2.7.4.16" evidence="2"/>
<feature type="binding site" evidence="2">
    <location>
        <position position="26"/>
    </location>
    <ligand>
        <name>Mg(2+)</name>
        <dbReference type="ChEBI" id="CHEBI:18420"/>
        <label>4</label>
    </ligand>
</feature>
<comment type="caution">
    <text evidence="2">Lacks conserved residue(s) required for the propagation of feature annotation.</text>
</comment>
<dbReference type="SUPFAM" id="SSF55326">
    <property type="entry name" value="PurM N-terminal domain-like"/>
    <property type="match status" value="1"/>
</dbReference>
<dbReference type="PANTHER" id="PTHR30270:SF0">
    <property type="entry name" value="THIAMINE-MONOPHOSPHATE KINASE"/>
    <property type="match status" value="1"/>
</dbReference>
<dbReference type="Proteomes" id="UP000282837">
    <property type="component" value="Unassembled WGS sequence"/>
</dbReference>
<feature type="binding site" evidence="2">
    <location>
        <position position="139"/>
    </location>
    <ligand>
        <name>ATP</name>
        <dbReference type="ChEBI" id="CHEBI:30616"/>
    </ligand>
</feature>
<comment type="function">
    <text evidence="2">Catalyzes the ATP-dependent phosphorylation of thiamine-monophosphate (TMP) to form thiamine-pyrophosphate (TPP), the active form of vitamin B1.</text>
</comment>
<dbReference type="GO" id="GO:0000287">
    <property type="term" value="F:magnesium ion binding"/>
    <property type="evidence" value="ECO:0007669"/>
    <property type="project" value="UniProtKB-UniRule"/>
</dbReference>
<feature type="binding site" evidence="2">
    <location>
        <position position="70"/>
    </location>
    <ligand>
        <name>Mg(2+)</name>
        <dbReference type="ChEBI" id="CHEBI:18420"/>
        <label>2</label>
    </ligand>
</feature>
<keyword evidence="2" id="KW-0067">ATP-binding</keyword>
<keyword evidence="2" id="KW-0460">Magnesium</keyword>
<feature type="binding site" evidence="2">
    <location>
        <position position="199"/>
    </location>
    <ligand>
        <name>Mg(2+)</name>
        <dbReference type="ChEBI" id="CHEBI:18420"/>
        <label>3</label>
    </ligand>
</feature>
<evidence type="ECO:0000259" key="4">
    <source>
        <dbReference type="Pfam" id="PF02769"/>
    </source>
</evidence>
<dbReference type="InterPro" id="IPR036676">
    <property type="entry name" value="PurM-like_C_sf"/>
</dbReference>
<comment type="pathway">
    <text evidence="2">Cofactor biosynthesis; thiamine diphosphate biosynthesis; thiamine diphosphate from thiamine phosphate: step 1/1.</text>
</comment>